<dbReference type="AlphaFoldDB" id="A0A1F7HJH8"/>
<feature type="transmembrane region" description="Helical" evidence="5">
    <location>
        <begin position="12"/>
        <end position="31"/>
    </location>
</feature>
<evidence type="ECO:0000313" key="7">
    <source>
        <dbReference type="Proteomes" id="UP000177199"/>
    </source>
</evidence>
<keyword evidence="3 5" id="KW-1133">Transmembrane helix</keyword>
<evidence type="ECO:0000256" key="4">
    <source>
        <dbReference type="ARBA" id="ARBA00023136"/>
    </source>
</evidence>
<protein>
    <submittedName>
        <fullName evidence="6">Uncharacterized protein</fullName>
    </submittedName>
</protein>
<keyword evidence="2 5" id="KW-0812">Transmembrane</keyword>
<dbReference type="Proteomes" id="UP000177199">
    <property type="component" value="Unassembled WGS sequence"/>
</dbReference>
<gene>
    <name evidence="6" type="ORF">A3F29_00565</name>
</gene>
<keyword evidence="4 5" id="KW-0472">Membrane</keyword>
<dbReference type="PANTHER" id="PTHR16950:SF16">
    <property type="entry name" value="ZINC TRANSPORTER ZIP13"/>
    <property type="match status" value="1"/>
</dbReference>
<comment type="subcellular location">
    <subcellularLocation>
        <location evidence="1">Membrane</location>
        <topology evidence="1">Multi-pass membrane protein</topology>
    </subcellularLocation>
</comment>
<dbReference type="EMBL" id="MFZV01000037">
    <property type="protein sequence ID" value="OGK30932.1"/>
    <property type="molecule type" value="Genomic_DNA"/>
</dbReference>
<evidence type="ECO:0000256" key="2">
    <source>
        <dbReference type="ARBA" id="ARBA00022692"/>
    </source>
</evidence>
<reference evidence="6 7" key="1">
    <citation type="journal article" date="2016" name="Nat. Commun.">
        <title>Thousands of microbial genomes shed light on interconnected biogeochemical processes in an aquifer system.</title>
        <authorList>
            <person name="Anantharaman K."/>
            <person name="Brown C.T."/>
            <person name="Hug L.A."/>
            <person name="Sharon I."/>
            <person name="Castelle C.J."/>
            <person name="Probst A.J."/>
            <person name="Thomas B.C."/>
            <person name="Singh A."/>
            <person name="Wilkins M.J."/>
            <person name="Karaoz U."/>
            <person name="Brodie E.L."/>
            <person name="Williams K.H."/>
            <person name="Hubbard S.S."/>
            <person name="Banfield J.F."/>
        </authorList>
    </citation>
    <scope>NUCLEOTIDE SEQUENCE [LARGE SCALE GENOMIC DNA]</scope>
</reference>
<name>A0A1F7HJH8_9BACT</name>
<dbReference type="PANTHER" id="PTHR16950">
    <property type="entry name" value="ZINC TRANSPORTER SLC39A7 HISTIDINE-RICH MEMBRANE PROTEIN KE4"/>
    <property type="match status" value="1"/>
</dbReference>
<evidence type="ECO:0000256" key="5">
    <source>
        <dbReference type="SAM" id="Phobius"/>
    </source>
</evidence>
<dbReference type="GO" id="GO:0046873">
    <property type="term" value="F:metal ion transmembrane transporter activity"/>
    <property type="evidence" value="ECO:0007669"/>
    <property type="project" value="InterPro"/>
</dbReference>
<accession>A0A1F7HJH8</accession>
<sequence length="64" mass="7241">MLIGETVESAVPFLLAFTAGNFIYIAGSDFIPVLHKESSWKRSVIQFLYLIIGIIIMYTLVFLE</sequence>
<comment type="caution">
    <text evidence="6">The sequence shown here is derived from an EMBL/GenBank/DDBJ whole genome shotgun (WGS) entry which is preliminary data.</text>
</comment>
<evidence type="ECO:0000256" key="3">
    <source>
        <dbReference type="ARBA" id="ARBA00022989"/>
    </source>
</evidence>
<evidence type="ECO:0000256" key="1">
    <source>
        <dbReference type="ARBA" id="ARBA00004141"/>
    </source>
</evidence>
<evidence type="ECO:0000313" key="6">
    <source>
        <dbReference type="EMBL" id="OGK30932.1"/>
    </source>
</evidence>
<dbReference type="InterPro" id="IPR003689">
    <property type="entry name" value="ZIP"/>
</dbReference>
<feature type="transmembrane region" description="Helical" evidence="5">
    <location>
        <begin position="43"/>
        <end position="63"/>
    </location>
</feature>
<dbReference type="GO" id="GO:0016020">
    <property type="term" value="C:membrane"/>
    <property type="evidence" value="ECO:0007669"/>
    <property type="project" value="UniProtKB-SubCell"/>
</dbReference>
<organism evidence="6 7">
    <name type="scientific">Candidatus Roizmanbacteria bacterium RIFCSPHIGHO2_12_FULL_33_9</name>
    <dbReference type="NCBI Taxonomy" id="1802045"/>
    <lineage>
        <taxon>Bacteria</taxon>
        <taxon>Candidatus Roizmaniibacteriota</taxon>
    </lineage>
</organism>
<proteinExistence type="predicted"/>
<dbReference type="Pfam" id="PF02535">
    <property type="entry name" value="Zip"/>
    <property type="match status" value="1"/>
</dbReference>